<keyword evidence="2" id="KW-0004">4Fe-4S</keyword>
<proteinExistence type="predicted"/>
<reference evidence="9 10" key="1">
    <citation type="journal article" date="2007" name="Int. J. Syst. Evol. Microbiol.">
        <title>Paenibacillus ginsengarvi sp. nov., isolated from soil from ginseng cultivation.</title>
        <authorList>
            <person name="Yoon M.H."/>
            <person name="Ten L.N."/>
            <person name="Im W.T."/>
        </authorList>
    </citation>
    <scope>NUCLEOTIDE SEQUENCE [LARGE SCALE GENOMIC DNA]</scope>
    <source>
        <strain evidence="9 10">KCTC 13059</strain>
    </source>
</reference>
<evidence type="ECO:0000256" key="2">
    <source>
        <dbReference type="ARBA" id="ARBA00022485"/>
    </source>
</evidence>
<dbReference type="PANTHER" id="PTHR43687">
    <property type="entry name" value="ADENYLYLSULFATE REDUCTASE, BETA SUBUNIT"/>
    <property type="match status" value="1"/>
</dbReference>
<dbReference type="GO" id="GO:0051539">
    <property type="term" value="F:4 iron, 4 sulfur cluster binding"/>
    <property type="evidence" value="ECO:0007669"/>
    <property type="project" value="UniProtKB-KW"/>
</dbReference>
<dbReference type="AlphaFoldDB" id="A0A3B0BUV9"/>
<gene>
    <name evidence="9" type="ORF">D7M11_24925</name>
</gene>
<sequence>MIELVSKSRCVECGMCVRVCPTNVFDAGEDGIPVIRRQDDCQTCYICEAYCPVDALYVSPYGERQVNVSETELAEAGVLGSWRETIGWGKGRLKLAALDTTPFIDRVLPGKEPIGRSEAEFILAYPTNK</sequence>
<dbReference type="InterPro" id="IPR050572">
    <property type="entry name" value="Fe-S_Ferredoxin"/>
</dbReference>
<evidence type="ECO:0000313" key="9">
    <source>
        <dbReference type="EMBL" id="RKN76044.1"/>
    </source>
</evidence>
<dbReference type="InterPro" id="IPR017900">
    <property type="entry name" value="4Fe4S_Fe_S_CS"/>
</dbReference>
<accession>A0A3B0BUV9</accession>
<feature type="domain" description="4Fe-4S ferredoxin-type" evidence="8">
    <location>
        <begin position="1"/>
        <end position="30"/>
    </location>
</feature>
<dbReference type="Proteomes" id="UP000282311">
    <property type="component" value="Unassembled WGS sequence"/>
</dbReference>
<keyword evidence="7" id="KW-0411">Iron-sulfur</keyword>
<keyword evidence="1" id="KW-0813">Transport</keyword>
<dbReference type="Gene3D" id="3.30.70.20">
    <property type="match status" value="1"/>
</dbReference>
<name>A0A3B0BUV9_9BACL</name>
<dbReference type="InterPro" id="IPR017896">
    <property type="entry name" value="4Fe4S_Fe-S-bd"/>
</dbReference>
<keyword evidence="4" id="KW-0677">Repeat</keyword>
<keyword evidence="6" id="KW-0408">Iron</keyword>
<dbReference type="OrthoDB" id="9804603at2"/>
<keyword evidence="10" id="KW-1185">Reference proteome</keyword>
<evidence type="ECO:0000256" key="4">
    <source>
        <dbReference type="ARBA" id="ARBA00022737"/>
    </source>
</evidence>
<keyword evidence="5" id="KW-0249">Electron transport</keyword>
<dbReference type="PROSITE" id="PS00198">
    <property type="entry name" value="4FE4S_FER_1"/>
    <property type="match status" value="2"/>
</dbReference>
<dbReference type="EMBL" id="RBAH01000021">
    <property type="protein sequence ID" value="RKN76044.1"/>
    <property type="molecule type" value="Genomic_DNA"/>
</dbReference>
<dbReference type="RefSeq" id="WP_120749976.1">
    <property type="nucleotide sequence ID" value="NZ_RBAH01000021.1"/>
</dbReference>
<organism evidence="9 10">
    <name type="scientific">Paenibacillus ginsengarvi</name>
    <dbReference type="NCBI Taxonomy" id="400777"/>
    <lineage>
        <taxon>Bacteria</taxon>
        <taxon>Bacillati</taxon>
        <taxon>Bacillota</taxon>
        <taxon>Bacilli</taxon>
        <taxon>Bacillales</taxon>
        <taxon>Paenibacillaceae</taxon>
        <taxon>Paenibacillus</taxon>
    </lineage>
</organism>
<protein>
    <submittedName>
        <fullName evidence="9">4Fe-4S dicluster domain-containing protein</fullName>
    </submittedName>
</protein>
<dbReference type="PANTHER" id="PTHR43687:SF6">
    <property type="entry name" value="L-ASPARTATE SEMIALDEHYDE SULFURTRANSFERASE IRON-SULFUR SUBUNIT"/>
    <property type="match status" value="1"/>
</dbReference>
<evidence type="ECO:0000256" key="3">
    <source>
        <dbReference type="ARBA" id="ARBA00022723"/>
    </source>
</evidence>
<evidence type="ECO:0000256" key="6">
    <source>
        <dbReference type="ARBA" id="ARBA00023004"/>
    </source>
</evidence>
<evidence type="ECO:0000256" key="1">
    <source>
        <dbReference type="ARBA" id="ARBA00022448"/>
    </source>
</evidence>
<evidence type="ECO:0000259" key="8">
    <source>
        <dbReference type="PROSITE" id="PS51379"/>
    </source>
</evidence>
<comment type="caution">
    <text evidence="9">The sequence shown here is derived from an EMBL/GenBank/DDBJ whole genome shotgun (WGS) entry which is preliminary data.</text>
</comment>
<evidence type="ECO:0000256" key="5">
    <source>
        <dbReference type="ARBA" id="ARBA00022982"/>
    </source>
</evidence>
<evidence type="ECO:0000313" key="10">
    <source>
        <dbReference type="Proteomes" id="UP000282311"/>
    </source>
</evidence>
<dbReference type="PROSITE" id="PS51379">
    <property type="entry name" value="4FE4S_FER_2"/>
    <property type="match status" value="2"/>
</dbReference>
<evidence type="ECO:0000256" key="7">
    <source>
        <dbReference type="ARBA" id="ARBA00023014"/>
    </source>
</evidence>
<dbReference type="Pfam" id="PF12838">
    <property type="entry name" value="Fer4_7"/>
    <property type="match status" value="1"/>
</dbReference>
<feature type="domain" description="4Fe-4S ferredoxin-type" evidence="8">
    <location>
        <begin position="31"/>
        <end position="61"/>
    </location>
</feature>
<dbReference type="GO" id="GO:0046872">
    <property type="term" value="F:metal ion binding"/>
    <property type="evidence" value="ECO:0007669"/>
    <property type="project" value="UniProtKB-KW"/>
</dbReference>
<dbReference type="SUPFAM" id="SSF54862">
    <property type="entry name" value="4Fe-4S ferredoxins"/>
    <property type="match status" value="1"/>
</dbReference>
<keyword evidence="3" id="KW-0479">Metal-binding</keyword>